<accession>A0ACC6Q9L3</accession>
<comment type="caution">
    <text evidence="1">The sequence shown here is derived from an EMBL/GenBank/DDBJ whole genome shotgun (WGS) entry which is preliminary data.</text>
</comment>
<proteinExistence type="predicted"/>
<reference evidence="1" key="1">
    <citation type="submission" date="2024-03" db="EMBL/GenBank/DDBJ databases">
        <title>Novel Streptomyces species of biotechnological and ecological value are a feature of Machair soil.</title>
        <authorList>
            <person name="Prole J.R."/>
            <person name="Goodfellow M."/>
            <person name="Allenby N."/>
            <person name="Ward A.C."/>
        </authorList>
    </citation>
    <scope>NUCLEOTIDE SEQUENCE</scope>
    <source>
        <strain evidence="1">MS1.AVA.4</strain>
    </source>
</reference>
<gene>
    <name evidence="1" type="ORF">WKI58_00150</name>
</gene>
<dbReference type="Proteomes" id="UP001375539">
    <property type="component" value="Unassembled WGS sequence"/>
</dbReference>
<protein>
    <submittedName>
        <fullName evidence="1">Uncharacterized protein</fullName>
    </submittedName>
</protein>
<evidence type="ECO:0000313" key="1">
    <source>
        <dbReference type="EMBL" id="MEJ8654963.1"/>
    </source>
</evidence>
<name>A0ACC6Q9L3_9ACTN</name>
<organism evidence="1 2">
    <name type="scientific">Streptomyces pratisoli</name>
    <dbReference type="NCBI Taxonomy" id="3139917"/>
    <lineage>
        <taxon>Bacteria</taxon>
        <taxon>Bacillati</taxon>
        <taxon>Actinomycetota</taxon>
        <taxon>Actinomycetes</taxon>
        <taxon>Kitasatosporales</taxon>
        <taxon>Streptomycetaceae</taxon>
        <taxon>Streptomyces</taxon>
    </lineage>
</organism>
<dbReference type="EMBL" id="JBBKAI010000001">
    <property type="protein sequence ID" value="MEJ8654963.1"/>
    <property type="molecule type" value="Genomic_DNA"/>
</dbReference>
<keyword evidence="2" id="KW-1185">Reference proteome</keyword>
<evidence type="ECO:0000313" key="2">
    <source>
        <dbReference type="Proteomes" id="UP001375539"/>
    </source>
</evidence>
<sequence length="53" mass="5707">MQRKQPSQSGSALRTRWRTHEAIAVSSGPGKPRAALLSAGGVQDSTMVVKRCR</sequence>